<gene>
    <name evidence="5" type="ORF">ENV17_04105</name>
</gene>
<dbReference type="GO" id="GO:0008175">
    <property type="term" value="F:tRNA methyltransferase activity"/>
    <property type="evidence" value="ECO:0007669"/>
    <property type="project" value="InterPro"/>
</dbReference>
<dbReference type="SUPFAM" id="SSF75217">
    <property type="entry name" value="alpha/beta knot"/>
    <property type="match status" value="1"/>
</dbReference>
<evidence type="ECO:0000313" key="5">
    <source>
        <dbReference type="EMBL" id="HGI43552.1"/>
    </source>
</evidence>
<keyword evidence="4" id="KW-0949">S-adenosyl-L-methionine</keyword>
<dbReference type="Gene3D" id="3.40.1280.10">
    <property type="match status" value="1"/>
</dbReference>
<keyword evidence="2" id="KW-0489">Methyltransferase</keyword>
<dbReference type="InterPro" id="IPR029026">
    <property type="entry name" value="tRNA_m1G_MTases_N"/>
</dbReference>
<accession>A0A7C4FF09</accession>
<dbReference type="AlphaFoldDB" id="A0A7C4FF09"/>
<sequence>MEKRGVAGSQAVTASREYLVFLGGQPLGDKPLLARIITSAFFLSHDIRRDVALRLIYPESRIRISLLGARLRHIHVDEQSLSGVLRRIERAALSPPQRVLSPHPGVLVEPINRLIVSDACLLVDTRAPWLSRSHVDCNYSCFVISAGSSPENASSMRRVRVTAFPKPVDTILIVLNIELDRICS</sequence>
<dbReference type="Pfam" id="PF04013">
    <property type="entry name" value="Methyltrn_RNA_2"/>
    <property type="match status" value="1"/>
</dbReference>
<reference evidence="5" key="1">
    <citation type="journal article" date="2020" name="mSystems">
        <title>Genome- and Community-Level Interaction Insights into Carbon Utilization and Element Cycling Functions of Hydrothermarchaeota in Hydrothermal Sediment.</title>
        <authorList>
            <person name="Zhou Z."/>
            <person name="Liu Y."/>
            <person name="Xu W."/>
            <person name="Pan J."/>
            <person name="Luo Z.H."/>
            <person name="Li M."/>
        </authorList>
    </citation>
    <scope>NUCLEOTIDE SEQUENCE [LARGE SCALE GENOMIC DNA]</scope>
    <source>
        <strain evidence="5">SpSt-735</strain>
    </source>
</reference>
<keyword evidence="3" id="KW-0808">Transferase</keyword>
<comment type="caution">
    <text evidence="5">The sequence shown here is derived from an EMBL/GenBank/DDBJ whole genome shotgun (WGS) entry which is preliminary data.</text>
</comment>
<dbReference type="InterPro" id="IPR029028">
    <property type="entry name" value="Alpha/beta_knot_MTases"/>
</dbReference>
<dbReference type="InterPro" id="IPR007158">
    <property type="entry name" value="TrmY"/>
</dbReference>
<name>A0A7C4FF09_THEPE</name>
<keyword evidence="1" id="KW-0963">Cytoplasm</keyword>
<protein>
    <recommendedName>
        <fullName evidence="6">tRNA (pseudouridine(54)-N(1))-methyltransferase</fullName>
    </recommendedName>
</protein>
<evidence type="ECO:0008006" key="6">
    <source>
        <dbReference type="Google" id="ProtNLM"/>
    </source>
</evidence>
<organism evidence="5">
    <name type="scientific">Thermofilum pendens</name>
    <dbReference type="NCBI Taxonomy" id="2269"/>
    <lineage>
        <taxon>Archaea</taxon>
        <taxon>Thermoproteota</taxon>
        <taxon>Thermoprotei</taxon>
        <taxon>Thermofilales</taxon>
        <taxon>Thermofilaceae</taxon>
        <taxon>Thermofilum</taxon>
    </lineage>
</organism>
<evidence type="ECO:0000256" key="3">
    <source>
        <dbReference type="ARBA" id="ARBA00022679"/>
    </source>
</evidence>
<dbReference type="GO" id="GO:0032259">
    <property type="term" value="P:methylation"/>
    <property type="evidence" value="ECO:0007669"/>
    <property type="project" value="UniProtKB-KW"/>
</dbReference>
<dbReference type="EMBL" id="DTFI01000104">
    <property type="protein sequence ID" value="HGI43552.1"/>
    <property type="molecule type" value="Genomic_DNA"/>
</dbReference>
<evidence type="ECO:0000256" key="1">
    <source>
        <dbReference type="ARBA" id="ARBA00022490"/>
    </source>
</evidence>
<proteinExistence type="predicted"/>
<evidence type="ECO:0000256" key="4">
    <source>
        <dbReference type="ARBA" id="ARBA00022691"/>
    </source>
</evidence>
<evidence type="ECO:0000256" key="2">
    <source>
        <dbReference type="ARBA" id="ARBA00022603"/>
    </source>
</evidence>